<sequence length="63" mass="7188">MYGLKPQIQLDVRAFLNANECHTKITWCGYMFLQCPHAARAAPEILDVERQGRTSISFNENSC</sequence>
<organism evidence="1">
    <name type="scientific">Pseudarthrobacter sulfonivorans</name>
    <dbReference type="NCBI Taxonomy" id="121292"/>
    <lineage>
        <taxon>Bacteria</taxon>
        <taxon>Bacillati</taxon>
        <taxon>Actinomycetota</taxon>
        <taxon>Actinomycetes</taxon>
        <taxon>Micrococcales</taxon>
        <taxon>Micrococcaceae</taxon>
        <taxon>Pseudarthrobacter</taxon>
    </lineage>
</organism>
<dbReference type="AlphaFoldDB" id="A0A0U3Q8G4"/>
<evidence type="ECO:0000313" key="2">
    <source>
        <dbReference type="Proteomes" id="UP000065151"/>
    </source>
</evidence>
<protein>
    <submittedName>
        <fullName evidence="1">Uncharacterized protein</fullName>
    </submittedName>
</protein>
<name>A0A0U3Q8G4_9MICC</name>
<evidence type="ECO:0000313" key="1">
    <source>
        <dbReference type="EMBL" id="ALV43038.1"/>
    </source>
</evidence>
<dbReference type="STRING" id="121292.AU252_19300"/>
<dbReference type="EMBL" id="CP013747">
    <property type="protein sequence ID" value="ALV43038.1"/>
    <property type="molecule type" value="Genomic_DNA"/>
</dbReference>
<reference evidence="1 2" key="1">
    <citation type="submission" date="2015-12" db="EMBL/GenBank/DDBJ databases">
        <authorList>
            <person name="Shamseldin A."/>
            <person name="Moawad H."/>
            <person name="Abd El-Rahim W.M."/>
            <person name="Sadowsky M.J."/>
        </authorList>
    </citation>
    <scope>NUCLEOTIDE SEQUENCE [LARGE SCALE GENOMIC DNA]</scope>
    <source>
        <strain evidence="1 2">Ar51</strain>
    </source>
</reference>
<gene>
    <name evidence="1" type="ORF">AU252_19300</name>
</gene>
<dbReference type="KEGG" id="psul:AU252_19300"/>
<dbReference type="Proteomes" id="UP000065151">
    <property type="component" value="Chromosome"/>
</dbReference>
<accession>A0A0U3Q8G4</accession>
<proteinExistence type="predicted"/>